<dbReference type="RefSeq" id="WP_371850316.1">
    <property type="nucleotide sequence ID" value="NZ_CBCRXS010000012.1"/>
</dbReference>
<keyword evidence="2" id="KW-0732">Signal</keyword>
<proteinExistence type="predicted"/>
<protein>
    <submittedName>
        <fullName evidence="4">Glucose/arabinose dehydrogenase</fullName>
    </submittedName>
</protein>
<dbReference type="InterPro" id="IPR011041">
    <property type="entry name" value="Quinoprot_gluc/sorb_DH_b-prop"/>
</dbReference>
<feature type="compositionally biased region" description="Pro residues" evidence="1">
    <location>
        <begin position="58"/>
        <end position="76"/>
    </location>
</feature>
<evidence type="ECO:0000256" key="1">
    <source>
        <dbReference type="SAM" id="MobiDB-lite"/>
    </source>
</evidence>
<dbReference type="SUPFAM" id="SSF50952">
    <property type="entry name" value="Soluble quinoprotein glucose dehydrogenase"/>
    <property type="match status" value="1"/>
</dbReference>
<reference evidence="4 5" key="1">
    <citation type="submission" date="2018-10" db="EMBL/GenBank/DDBJ databases">
        <title>Sequencing the genomes of 1000 actinobacteria strains.</title>
        <authorList>
            <person name="Klenk H.-P."/>
        </authorList>
    </citation>
    <scope>NUCLEOTIDE SEQUENCE [LARGE SCALE GENOMIC DNA]</scope>
    <source>
        <strain evidence="4 5">DSM 44343</strain>
    </source>
</reference>
<feature type="signal peptide" evidence="2">
    <location>
        <begin position="1"/>
        <end position="27"/>
    </location>
</feature>
<sequence>MTMHHGSAIARIVIMLVAAATVVTGCADGFAEQDRNRDAGQFSTNPNPPLQQQEQTPSSPPPTDPGAPTGPCPDPDPTVIATCLDTTSGVLPGNADATATVVAQRTTGKIVRTKRGGPIQDVASFEVDASGDGGLLDFAFSPDFAQDQLLYAYITTPTDNRVVRLAPNDVPKPILVGIPKGPVGNMGTIYFKSPTELLVATGDAGNPQSASDPASLAGKILSVTDLASGSATPPRVLTSGLGSNPALCPDVATGALYLTDRAPAEDRLQLISATGVARTLWTWPDKPETAGCAAVNGMIMVSQTRTQRLQALAAPTEEKPTTAEPVTVLEKRYGSLGRLTAVPGGLFQVATVNKQTGTAGPTDDRVIIIPMPQGPADTNI</sequence>
<evidence type="ECO:0000313" key="5">
    <source>
        <dbReference type="Proteomes" id="UP000274762"/>
    </source>
</evidence>
<evidence type="ECO:0000259" key="3">
    <source>
        <dbReference type="Pfam" id="PF07995"/>
    </source>
</evidence>
<dbReference type="Proteomes" id="UP000274762">
    <property type="component" value="Unassembled WGS sequence"/>
</dbReference>
<dbReference type="InterPro" id="IPR011042">
    <property type="entry name" value="6-blade_b-propeller_TolB-like"/>
</dbReference>
<dbReference type="Gene3D" id="2.120.10.30">
    <property type="entry name" value="TolB, C-terminal domain"/>
    <property type="match status" value="1"/>
</dbReference>
<feature type="region of interest" description="Disordered" evidence="1">
    <location>
        <begin position="37"/>
        <end position="77"/>
    </location>
</feature>
<dbReference type="InterPro" id="IPR012938">
    <property type="entry name" value="Glc/Sorbosone_DH"/>
</dbReference>
<name>A0A495K0L1_WILMA</name>
<dbReference type="AlphaFoldDB" id="A0A495K0L1"/>
<evidence type="ECO:0000313" key="4">
    <source>
        <dbReference type="EMBL" id="RKR94790.1"/>
    </source>
</evidence>
<organism evidence="4 5">
    <name type="scientific">Williamsia marianensis</name>
    <dbReference type="NCBI Taxonomy" id="85044"/>
    <lineage>
        <taxon>Bacteria</taxon>
        <taxon>Bacillati</taxon>
        <taxon>Actinomycetota</taxon>
        <taxon>Actinomycetes</taxon>
        <taxon>Mycobacteriales</taxon>
        <taxon>Nocardiaceae</taxon>
        <taxon>Williamsia</taxon>
    </lineage>
</organism>
<feature type="chain" id="PRO_5019757547" evidence="2">
    <location>
        <begin position="28"/>
        <end position="380"/>
    </location>
</feature>
<gene>
    <name evidence="4" type="ORF">DFJ75_1592</name>
</gene>
<evidence type="ECO:0000256" key="2">
    <source>
        <dbReference type="SAM" id="SignalP"/>
    </source>
</evidence>
<dbReference type="Pfam" id="PF07995">
    <property type="entry name" value="GSDH"/>
    <property type="match status" value="1"/>
</dbReference>
<dbReference type="EMBL" id="RBKV01000001">
    <property type="protein sequence ID" value="RKR94790.1"/>
    <property type="molecule type" value="Genomic_DNA"/>
</dbReference>
<accession>A0A495K0L1</accession>
<comment type="caution">
    <text evidence="4">The sequence shown here is derived from an EMBL/GenBank/DDBJ whole genome shotgun (WGS) entry which is preliminary data.</text>
</comment>
<feature type="domain" description="Glucose/Sorbosone dehydrogenase" evidence="3">
    <location>
        <begin position="100"/>
        <end position="232"/>
    </location>
</feature>